<evidence type="ECO:0000256" key="2">
    <source>
        <dbReference type="ARBA" id="ARBA00007262"/>
    </source>
</evidence>
<evidence type="ECO:0000313" key="9">
    <source>
        <dbReference type="EMBL" id="CCA23691.1"/>
    </source>
</evidence>
<dbReference type="EMBL" id="FR824077">
    <property type="protein sequence ID" value="CCA17216.1"/>
    <property type="molecule type" value="Genomic_DNA"/>
</dbReference>
<dbReference type="Pfam" id="PF06140">
    <property type="entry name" value="Ifi-6-16"/>
    <property type="match status" value="1"/>
</dbReference>
<gene>
    <name evidence="8" type="primary">AlNc14C32G2914</name>
    <name evidence="9" type="synonym">AlNc14C203G8742</name>
    <name evidence="8" type="ORF">ALNC14_033590</name>
    <name evidence="9" type="ORF">ALNC14_098350</name>
</gene>
<feature type="region of interest" description="Disordered" evidence="6">
    <location>
        <begin position="1"/>
        <end position="24"/>
    </location>
</feature>
<evidence type="ECO:0000256" key="3">
    <source>
        <dbReference type="ARBA" id="ARBA00022692"/>
    </source>
</evidence>
<feature type="compositionally biased region" description="Basic and acidic residues" evidence="6">
    <location>
        <begin position="1"/>
        <end position="22"/>
    </location>
</feature>
<dbReference type="InterPro" id="IPR038213">
    <property type="entry name" value="IFI6/IFI27-like_sf"/>
</dbReference>
<sequence length="263" mass="28011">MSLLDIRDSNRGRRNMDEENQRMKSVASATVGGATAGAGVAYGIPLAANLVGFGASGISAGSMAASSMSYVAQLTGGRIVSGSLISVMQSIGAIGLAGASIASLVAAGAAAGLTYGIFNAKKNIWIIAMIDEDGKLDISRYPGKEIALESYHRNDNAKIMYNPDRIEVLTIGLEEQLVAIRQTLIKYSLNPGSLWYTAIMHNDGSIRLSSFESEPDGESSYTECDGSKILYNPDHEEVKVAGAPRSLNRIREYIFKNGFLCKS</sequence>
<comment type="similarity">
    <text evidence="2">Belongs to the IFI6/IFI27 family.</text>
</comment>
<feature type="transmembrane region" description="Helical" evidence="7">
    <location>
        <begin position="93"/>
        <end position="118"/>
    </location>
</feature>
<dbReference type="EMBL" id="FR824248">
    <property type="protein sequence ID" value="CCA23691.1"/>
    <property type="molecule type" value="Genomic_DNA"/>
</dbReference>
<dbReference type="GO" id="GO:0016020">
    <property type="term" value="C:membrane"/>
    <property type="evidence" value="ECO:0007669"/>
    <property type="project" value="UniProtKB-SubCell"/>
</dbReference>
<reference evidence="8" key="1">
    <citation type="journal article" date="2011" name="PLoS Biol.">
        <title>Gene gain and loss during evolution of obligate parasitism in the white rust pathogen of Arabidopsis thaliana.</title>
        <authorList>
            <person name="Kemen E."/>
            <person name="Gardiner A."/>
            <person name="Schultz-Larsen T."/>
            <person name="Kemen A.C."/>
            <person name="Balmuth A.L."/>
            <person name="Robert-Seilaniantz A."/>
            <person name="Bailey K."/>
            <person name="Holub E."/>
            <person name="Studholme D.J."/>
            <person name="Maclean D."/>
            <person name="Jones J.D."/>
        </authorList>
    </citation>
    <scope>NUCLEOTIDE SEQUENCE</scope>
</reference>
<keyword evidence="3 7" id="KW-0812">Transmembrane</keyword>
<reference evidence="8" key="2">
    <citation type="submission" date="2011-02" db="EMBL/GenBank/DDBJ databases">
        <authorList>
            <person name="MacLean D."/>
        </authorList>
    </citation>
    <scope>NUCLEOTIDE SEQUENCE</scope>
</reference>
<organism evidence="8">
    <name type="scientific">Albugo laibachii Nc14</name>
    <dbReference type="NCBI Taxonomy" id="890382"/>
    <lineage>
        <taxon>Eukaryota</taxon>
        <taxon>Sar</taxon>
        <taxon>Stramenopiles</taxon>
        <taxon>Oomycota</taxon>
        <taxon>Peronosporomycetes</taxon>
        <taxon>Albuginales</taxon>
        <taxon>Albuginaceae</taxon>
        <taxon>Albugo</taxon>
    </lineage>
</organism>
<comment type="subcellular location">
    <subcellularLocation>
        <location evidence="1">Membrane</location>
        <topology evidence="1">Multi-pass membrane protein</topology>
    </subcellularLocation>
</comment>
<dbReference type="PANTHER" id="PTHR16932">
    <property type="entry name" value="INTERFERON ALPHA-INDUCIBLE PROTEIN 27"/>
    <property type="match status" value="1"/>
</dbReference>
<evidence type="ECO:0000256" key="7">
    <source>
        <dbReference type="SAM" id="Phobius"/>
    </source>
</evidence>
<evidence type="ECO:0000256" key="6">
    <source>
        <dbReference type="SAM" id="MobiDB-lite"/>
    </source>
</evidence>
<evidence type="ECO:0000256" key="5">
    <source>
        <dbReference type="ARBA" id="ARBA00023136"/>
    </source>
</evidence>
<feature type="transmembrane region" description="Helical" evidence="7">
    <location>
        <begin position="26"/>
        <end position="44"/>
    </location>
</feature>
<dbReference type="InterPro" id="IPR009311">
    <property type="entry name" value="IFI6/IFI27-like"/>
</dbReference>
<keyword evidence="4 7" id="KW-1133">Transmembrane helix</keyword>
<proteinExistence type="inferred from homology"/>
<accession>F0W7W3</accession>
<dbReference type="Gene3D" id="6.10.110.10">
    <property type="match status" value="1"/>
</dbReference>
<keyword evidence="5 7" id="KW-0472">Membrane</keyword>
<dbReference type="PANTHER" id="PTHR16932:SF18">
    <property type="entry name" value="INTERFERON, ALPHA-INDUCIBLE PROTEIN 27-LIKE 2"/>
    <property type="match status" value="1"/>
</dbReference>
<evidence type="ECO:0000313" key="8">
    <source>
        <dbReference type="EMBL" id="CCA17216.1"/>
    </source>
</evidence>
<evidence type="ECO:0000256" key="4">
    <source>
        <dbReference type="ARBA" id="ARBA00022989"/>
    </source>
</evidence>
<dbReference type="AlphaFoldDB" id="F0W7W3"/>
<dbReference type="HOGENOM" id="CLU_1059298_0_0_1"/>
<name>F0W7W3_9STRA</name>
<protein>
    <submittedName>
        <fullName evidence="9">AlNc14C203G8742 protein</fullName>
    </submittedName>
    <submittedName>
        <fullName evidence="8">AlNc14C32G2914 protein</fullName>
    </submittedName>
</protein>
<evidence type="ECO:0000256" key="1">
    <source>
        <dbReference type="ARBA" id="ARBA00004141"/>
    </source>
</evidence>